<name>A0A0A7EI72_9GAMM</name>
<dbReference type="Gene3D" id="1.20.1270.340">
    <property type="match status" value="1"/>
</dbReference>
<dbReference type="STRING" id="1348114.OM33_12695"/>
<dbReference type="InterPro" id="IPR010890">
    <property type="entry name" value="PriC"/>
</dbReference>
<protein>
    <submittedName>
        <fullName evidence="1">Primosomal protein</fullName>
    </submittedName>
</protein>
<gene>
    <name evidence="1" type="ORF">OM33_12695</name>
</gene>
<evidence type="ECO:0000313" key="2">
    <source>
        <dbReference type="Proteomes" id="UP000030341"/>
    </source>
</evidence>
<evidence type="ECO:0000313" key="1">
    <source>
        <dbReference type="EMBL" id="AIY66385.1"/>
    </source>
</evidence>
<accession>A0A0A7EI72</accession>
<dbReference type="Pfam" id="PF07445">
    <property type="entry name" value="PriC"/>
    <property type="match status" value="1"/>
</dbReference>
<dbReference type="eggNOG" id="COG3923">
    <property type="taxonomic scope" value="Bacteria"/>
</dbReference>
<reference evidence="1 2" key="1">
    <citation type="submission" date="2014-11" db="EMBL/GenBank/DDBJ databases">
        <title>Complete Genome Sequence of Pseudoalteromonas sp. Strain OCN003 Isolated from Kaneohe Bay, Oahu, Hawaii.</title>
        <authorList>
            <person name="Beurmann S."/>
            <person name="Videau P."/>
            <person name="Ushijima B."/>
            <person name="Smith A.M."/>
            <person name="Aeby G.S."/>
            <person name="Callahan S.M."/>
            <person name="Belcaid M."/>
        </authorList>
    </citation>
    <scope>NUCLEOTIDE SEQUENCE [LARGE SCALE GENOMIC DNA]</scope>
    <source>
        <strain evidence="1 2">OCN003</strain>
    </source>
</reference>
<keyword evidence="2" id="KW-1185">Reference proteome</keyword>
<dbReference type="KEGG" id="pseo:OM33_12695"/>
<dbReference type="InterPro" id="IPR038338">
    <property type="entry name" value="PriC_sf"/>
</dbReference>
<sequence>MRNTHSQISTLLQQVARLKVSCQQFDQQKLFKSERFVKNQHGLFEHHLFRTKSINLSDYLNEVVENIESLPPAERRNAHRFALETIAQQIEAIITALKATSVWQKEQQFKPVTRYKKVVKKIIQSSQELYRELSQNHEFERRLMEMIEIRQSEKLNCSDARANELNKEILVLHGRLGRCRKAITSVEEKIQLAEKSNR</sequence>
<dbReference type="HOGENOM" id="CLU_1244631_0_0_6"/>
<organism evidence="1 2">
    <name type="scientific">Pseudoalteromonas piratica</name>
    <dbReference type="NCBI Taxonomy" id="1348114"/>
    <lineage>
        <taxon>Bacteria</taxon>
        <taxon>Pseudomonadati</taxon>
        <taxon>Pseudomonadota</taxon>
        <taxon>Gammaproteobacteria</taxon>
        <taxon>Alteromonadales</taxon>
        <taxon>Pseudoalteromonadaceae</taxon>
        <taxon>Pseudoalteromonas</taxon>
    </lineage>
</organism>
<dbReference type="Proteomes" id="UP000030341">
    <property type="component" value="Chromosome 1"/>
</dbReference>
<dbReference type="OrthoDB" id="7061116at2"/>
<dbReference type="RefSeq" id="WP_038643365.1">
    <property type="nucleotide sequence ID" value="NZ_CP009888.1"/>
</dbReference>
<proteinExistence type="predicted"/>
<dbReference type="EMBL" id="CP009888">
    <property type="protein sequence ID" value="AIY66385.1"/>
    <property type="molecule type" value="Genomic_DNA"/>
</dbReference>
<dbReference type="AlphaFoldDB" id="A0A0A7EI72"/>